<evidence type="ECO:0000313" key="1">
    <source>
        <dbReference type="EMBL" id="GEX81994.1"/>
    </source>
</evidence>
<reference evidence="1" key="1">
    <citation type="journal article" date="2019" name="Sci. Rep.">
        <title>Draft genome of Tanacetum cinerariifolium, the natural source of mosquito coil.</title>
        <authorList>
            <person name="Yamashiro T."/>
            <person name="Shiraishi A."/>
            <person name="Satake H."/>
            <person name="Nakayama K."/>
        </authorList>
    </citation>
    <scope>NUCLEOTIDE SEQUENCE</scope>
</reference>
<comment type="caution">
    <text evidence="1">The sequence shown here is derived from an EMBL/GenBank/DDBJ whole genome shotgun (WGS) entry which is preliminary data.</text>
</comment>
<dbReference type="CDD" id="cd09272">
    <property type="entry name" value="RNase_HI_RT_Ty1"/>
    <property type="match status" value="1"/>
</dbReference>
<organism evidence="1">
    <name type="scientific">Tanacetum cinerariifolium</name>
    <name type="common">Dalmatian daisy</name>
    <name type="synonym">Chrysanthemum cinerariifolium</name>
    <dbReference type="NCBI Taxonomy" id="118510"/>
    <lineage>
        <taxon>Eukaryota</taxon>
        <taxon>Viridiplantae</taxon>
        <taxon>Streptophyta</taxon>
        <taxon>Embryophyta</taxon>
        <taxon>Tracheophyta</taxon>
        <taxon>Spermatophyta</taxon>
        <taxon>Magnoliopsida</taxon>
        <taxon>eudicotyledons</taxon>
        <taxon>Gunneridae</taxon>
        <taxon>Pentapetalae</taxon>
        <taxon>asterids</taxon>
        <taxon>campanulids</taxon>
        <taxon>Asterales</taxon>
        <taxon>Asteraceae</taxon>
        <taxon>Asteroideae</taxon>
        <taxon>Anthemideae</taxon>
        <taxon>Anthemidinae</taxon>
        <taxon>Tanacetum</taxon>
    </lineage>
</organism>
<accession>A0A699HCD0</accession>
<name>A0A699HCD0_TANCI</name>
<dbReference type="EMBL" id="BKCJ010132245">
    <property type="protein sequence ID" value="GEX81994.1"/>
    <property type="molecule type" value="Genomic_DNA"/>
</dbReference>
<proteinExistence type="predicted"/>
<gene>
    <name evidence="1" type="ORF">Tci_353969</name>
</gene>
<sequence length="318" mass="35714">MSTVAEYQNEFEMLISRVTGKSENLLKMMYISGLKVAIDRTIEGKAYHFSRSLFLSPMPEARFEDEQTITTIVNLNDFNIAIPDQVLEESILNTSDKVKKLFIDHYSWGYYSHVLLTEVTMGKKIVFRVIMASGGSDRDAKHALSKLLQMGTMAEYESGATYSTVEGKAHHFSTSLLFSPYDRGPFWGRGTTTTIVNPNDLNIAIPDQVLEESILDTSDKVEITSDNDARDQASDVETKVTLSRSSIEAEYRGVANVVAETRWVCNLLREPHAPLCMATLVYFDNVSVVYMSTNPVHHQCTKHIDIDTYFVCDFVASG</sequence>
<protein>
    <submittedName>
        <fullName evidence="1">Ribonuclease H-like domain-containing protein</fullName>
    </submittedName>
</protein>
<dbReference type="AlphaFoldDB" id="A0A699HCD0"/>